<protein>
    <submittedName>
        <fullName evidence="2">Uncharacterized protein</fullName>
    </submittedName>
</protein>
<reference evidence="2 3" key="1">
    <citation type="submission" date="2023-03" db="EMBL/GenBank/DDBJ databases">
        <title>WGS of Gossypium arboreum.</title>
        <authorList>
            <person name="Yu D."/>
        </authorList>
    </citation>
    <scope>NUCLEOTIDE SEQUENCE [LARGE SCALE GENOMIC DNA]</scope>
    <source>
        <tissue evidence="2">Leaf</tissue>
    </source>
</reference>
<dbReference type="EMBL" id="JARKNE010000004">
    <property type="protein sequence ID" value="KAK5836663.1"/>
    <property type="molecule type" value="Genomic_DNA"/>
</dbReference>
<organism evidence="2 3">
    <name type="scientific">Gossypium arboreum</name>
    <name type="common">Tree cotton</name>
    <name type="synonym">Gossypium nanking</name>
    <dbReference type="NCBI Taxonomy" id="29729"/>
    <lineage>
        <taxon>Eukaryota</taxon>
        <taxon>Viridiplantae</taxon>
        <taxon>Streptophyta</taxon>
        <taxon>Embryophyta</taxon>
        <taxon>Tracheophyta</taxon>
        <taxon>Spermatophyta</taxon>
        <taxon>Magnoliopsida</taxon>
        <taxon>eudicotyledons</taxon>
        <taxon>Gunneridae</taxon>
        <taxon>Pentapetalae</taxon>
        <taxon>rosids</taxon>
        <taxon>malvids</taxon>
        <taxon>Malvales</taxon>
        <taxon>Malvaceae</taxon>
        <taxon>Malvoideae</taxon>
        <taxon>Gossypium</taxon>
    </lineage>
</organism>
<proteinExistence type="predicted"/>
<feature type="region of interest" description="Disordered" evidence="1">
    <location>
        <begin position="1"/>
        <end position="22"/>
    </location>
</feature>
<comment type="caution">
    <text evidence="2">The sequence shown here is derived from an EMBL/GenBank/DDBJ whole genome shotgun (WGS) entry which is preliminary data.</text>
</comment>
<evidence type="ECO:0000256" key="1">
    <source>
        <dbReference type="SAM" id="MobiDB-lite"/>
    </source>
</evidence>
<gene>
    <name evidence="2" type="ORF">PVK06_012460</name>
</gene>
<accession>A0ABR0QCQ8</accession>
<dbReference type="Proteomes" id="UP001358586">
    <property type="component" value="Chromosome 4"/>
</dbReference>
<evidence type="ECO:0000313" key="2">
    <source>
        <dbReference type="EMBL" id="KAK5836663.1"/>
    </source>
</evidence>
<feature type="compositionally biased region" description="Basic and acidic residues" evidence="1">
    <location>
        <begin position="1"/>
        <end position="15"/>
    </location>
</feature>
<keyword evidence="3" id="KW-1185">Reference proteome</keyword>
<sequence length="137" mass="15538">MLKEIIEHEPMETRGRAKKANRSRDMLSSLENWVINLEELVGDMKVTLELVMSGMKDLRGDNKGFVDDTLEAFVTAMKEEIADLKGELTIYKAALGNGMMASGPKQHHVDVSKLEKFKGAKSAREVDSFLWELEQYF</sequence>
<name>A0ABR0QCQ8_GOSAR</name>
<evidence type="ECO:0000313" key="3">
    <source>
        <dbReference type="Proteomes" id="UP001358586"/>
    </source>
</evidence>